<name>A0ABZ2QEW5_9ACTN</name>
<dbReference type="InterPro" id="IPR022118">
    <property type="entry name" value="Peptidase_C70_AvrRpt2"/>
</dbReference>
<evidence type="ECO:0000313" key="3">
    <source>
        <dbReference type="Proteomes" id="UP001626628"/>
    </source>
</evidence>
<keyword evidence="3" id="KW-1185">Reference proteome</keyword>
<proteinExistence type="predicted"/>
<feature type="chain" id="PRO_5047353627" evidence="1">
    <location>
        <begin position="34"/>
        <end position="284"/>
    </location>
</feature>
<dbReference type="Proteomes" id="UP001626628">
    <property type="component" value="Chromosome"/>
</dbReference>
<evidence type="ECO:0000256" key="1">
    <source>
        <dbReference type="SAM" id="SignalP"/>
    </source>
</evidence>
<protein>
    <submittedName>
        <fullName evidence="2">Papain-like cysteine protease family protein</fullName>
    </submittedName>
</protein>
<evidence type="ECO:0000313" key="2">
    <source>
        <dbReference type="EMBL" id="WXK74678.1"/>
    </source>
</evidence>
<reference evidence="2 3" key="1">
    <citation type="submission" date="2024-03" db="EMBL/GenBank/DDBJ databases">
        <title>The complete genome of Streptomyces sirii sp.nov.</title>
        <authorList>
            <person name="Zakalyukina Y.V."/>
            <person name="Belik A.R."/>
            <person name="Biryukov M.V."/>
            <person name="Baturina O.A."/>
            <person name="Kabilov M.R."/>
        </authorList>
    </citation>
    <scope>NUCLEOTIDE SEQUENCE [LARGE SCALE GENOMIC DNA]</scope>
    <source>
        <strain evidence="2 3">BP-8</strain>
    </source>
</reference>
<dbReference type="EMBL" id="CP147982">
    <property type="protein sequence ID" value="WXK74678.1"/>
    <property type="molecule type" value="Genomic_DNA"/>
</dbReference>
<dbReference type="PROSITE" id="PS51318">
    <property type="entry name" value="TAT"/>
    <property type="match status" value="1"/>
</dbReference>
<dbReference type="InterPro" id="IPR006311">
    <property type="entry name" value="TAT_signal"/>
</dbReference>
<dbReference type="Pfam" id="PF12385">
    <property type="entry name" value="Peptidase_C70"/>
    <property type="match status" value="1"/>
</dbReference>
<dbReference type="Gene3D" id="3.90.70.10">
    <property type="entry name" value="Cysteine proteinases"/>
    <property type="match status" value="1"/>
</dbReference>
<dbReference type="RefSeq" id="WP_407284914.1">
    <property type="nucleotide sequence ID" value="NZ_CP147982.1"/>
</dbReference>
<accession>A0ABZ2QEW5</accession>
<organism evidence="2 3">
    <name type="scientific">Streptomyces sirii</name>
    <dbReference type="NCBI Taxonomy" id="3127701"/>
    <lineage>
        <taxon>Bacteria</taxon>
        <taxon>Bacillati</taxon>
        <taxon>Actinomycetota</taxon>
        <taxon>Actinomycetes</taxon>
        <taxon>Kitasatosporales</taxon>
        <taxon>Streptomycetaceae</taxon>
        <taxon>Streptomyces</taxon>
    </lineage>
</organism>
<feature type="signal peptide" evidence="1">
    <location>
        <begin position="1"/>
        <end position="33"/>
    </location>
</feature>
<gene>
    <name evidence="2" type="ORF">WAB15_01060</name>
</gene>
<sequence>MRLRRAFTLRRALAVAAAAVVAAGLLLTAGSLAQAGSVTGTITGGQGDYSTINERKAPDLSARNVGKAHVGSAVSMTCRVQGDAVEGDSRWIWSDSGSFYIANAFIKENTDRLPVCSSSHPKSGGRVALAIDMQKQVQDQWCWDASGLTIAKYWGYNQYSQNDFCRLAAQNSYLSCDNQPATLDDMANAWAGMGFSNTGNGLSRNASFSETGDEISGGRPFAARIGWNSGGGHMNVIYGYDRSSNTIAVGDPWKSTQTYTWWNYDEYVNNSSFQWTHSRIGIHK</sequence>
<keyword evidence="1" id="KW-0732">Signal</keyword>